<name>I6NDW3_ERECY</name>
<organism evidence="2 3">
    <name type="scientific">Eremothecium cymbalariae (strain CBS 270.75 / DBVPG 7215 / KCTC 17166 / NRRL Y-17582)</name>
    <name type="common">Yeast</name>
    <dbReference type="NCBI Taxonomy" id="931890"/>
    <lineage>
        <taxon>Eukaryota</taxon>
        <taxon>Fungi</taxon>
        <taxon>Dikarya</taxon>
        <taxon>Ascomycota</taxon>
        <taxon>Saccharomycotina</taxon>
        <taxon>Saccharomycetes</taxon>
        <taxon>Saccharomycetales</taxon>
        <taxon>Saccharomycetaceae</taxon>
        <taxon>Eremothecium</taxon>
    </lineage>
</organism>
<dbReference type="GeneID" id="11472066"/>
<gene>
    <name evidence="2" type="ordered locus">Ecym_5513</name>
</gene>
<dbReference type="FunCoup" id="I6NDW3">
    <property type="interactions" value="128"/>
</dbReference>
<dbReference type="Pfam" id="PF10294">
    <property type="entry name" value="Methyltransf_16"/>
    <property type="match status" value="1"/>
</dbReference>
<dbReference type="GO" id="GO:0045905">
    <property type="term" value="P:positive regulation of translational termination"/>
    <property type="evidence" value="ECO:0007669"/>
    <property type="project" value="EnsemblFungi"/>
</dbReference>
<dbReference type="CDD" id="cd02440">
    <property type="entry name" value="AdoMet_MTases"/>
    <property type="match status" value="1"/>
</dbReference>
<evidence type="ECO:0000313" key="3">
    <source>
        <dbReference type="Proteomes" id="UP000006790"/>
    </source>
</evidence>
<dbReference type="RefSeq" id="XP_003647072.1">
    <property type="nucleotide sequence ID" value="XM_003647024.1"/>
</dbReference>
<accession>I6NDW3</accession>
<dbReference type="AlphaFoldDB" id="I6NDW3"/>
<dbReference type="KEGG" id="erc:Ecym_5513"/>
<dbReference type="GO" id="GO:0016279">
    <property type="term" value="F:protein-lysine N-methyltransferase activity"/>
    <property type="evidence" value="ECO:0007669"/>
    <property type="project" value="EnsemblFungi"/>
</dbReference>
<sequence length="396" mass="44584">MFDPLDFISGVSNDSISVPQPPQSVQSGSLNMDTVTCKDAAKILTFTDESNVDNEPISTMDLPCVQYADPNVIISVLLLLQPDIQVNFSRLQGCNNRPWQLIASEKSITAEQLDAVVEYYKKWNNALLCTKQHLCTKIPELLTTESPDILQYYTNILSYYESSSHPLSNDILKHASLRVSERCGRTAQPAMTRRFCIKGLPKDIELHEPALTNDNLGLKTWGGSLVLSHRVHRIPACEKVLELGAGTGLVGISYAIAHQASTPQIILTDLPDIVPNLRSNIKLNNLKNVHAAELDWTDHSTFIAQHGGDKFDMILVSDPIYSPQHPIWLTNTIARFLSPQGRVYIELPIRTRYANERQHLWDLLASKELQILKRENDEGTDEWGNVNYIYIEIAWK</sequence>
<proteinExistence type="predicted"/>
<dbReference type="eggNOG" id="KOG2793">
    <property type="taxonomic scope" value="Eukaryota"/>
</dbReference>
<protein>
    <submittedName>
        <fullName evidence="2">Uncharacterized protein</fullName>
    </submittedName>
</protein>
<evidence type="ECO:0000256" key="1">
    <source>
        <dbReference type="ARBA" id="ARBA00022679"/>
    </source>
</evidence>
<keyword evidence="1" id="KW-0808">Transferase</keyword>
<dbReference type="HOGENOM" id="CLU_049351_1_0_1"/>
<dbReference type="EMBL" id="CP002501">
    <property type="protein sequence ID" value="AET40255.1"/>
    <property type="molecule type" value="Genomic_DNA"/>
</dbReference>
<dbReference type="SUPFAM" id="SSF53335">
    <property type="entry name" value="S-adenosyl-L-methionine-dependent methyltransferases"/>
    <property type="match status" value="1"/>
</dbReference>
<dbReference type="InParanoid" id="I6NDW3"/>
<evidence type="ECO:0000313" key="2">
    <source>
        <dbReference type="EMBL" id="AET40255.1"/>
    </source>
</evidence>
<dbReference type="GO" id="GO:0005829">
    <property type="term" value="C:cytosol"/>
    <property type="evidence" value="ECO:0007669"/>
    <property type="project" value="TreeGrafter"/>
</dbReference>
<dbReference type="InterPro" id="IPR019410">
    <property type="entry name" value="Methyltransf_16"/>
</dbReference>
<reference evidence="2 3" key="1">
    <citation type="journal article" date="2011" name="G3 (Bethesda)">
        <title>Genome evolution in the Eremothecium clade of the Saccharomyces complex revealed by comparative genomics.</title>
        <authorList>
            <person name="Wendland J."/>
            <person name="Walther A."/>
        </authorList>
    </citation>
    <scope>NUCLEOTIDE SEQUENCE [LARGE SCALE GENOMIC DNA]</scope>
    <source>
        <strain evidence="3">CBS 270.75 / DBVPG 7215 / KCTC 17166 / NRRL Y-17582</strain>
    </source>
</reference>
<dbReference type="InterPro" id="IPR029063">
    <property type="entry name" value="SAM-dependent_MTases_sf"/>
</dbReference>
<dbReference type="Gene3D" id="3.40.50.150">
    <property type="entry name" value="Vaccinia Virus protein VP39"/>
    <property type="match status" value="1"/>
</dbReference>
<dbReference type="PANTHER" id="PTHR14614">
    <property type="entry name" value="HEPATOCELLULAR CARCINOMA-ASSOCIATED ANTIGEN"/>
    <property type="match status" value="1"/>
</dbReference>
<dbReference type="STRING" id="931890.I6NDW3"/>
<dbReference type="OrthoDB" id="433955at2759"/>
<dbReference type="PANTHER" id="PTHR14614:SF156">
    <property type="entry name" value="PROTEIN-LYSINE N-METHYLTRANSFERASE EFM2"/>
    <property type="match status" value="1"/>
</dbReference>
<keyword evidence="3" id="KW-1185">Reference proteome</keyword>
<dbReference type="OMA" id="DDFGEMK"/>
<dbReference type="Proteomes" id="UP000006790">
    <property type="component" value="Chromosome 5"/>
</dbReference>